<keyword evidence="2" id="KW-1185">Reference proteome</keyword>
<dbReference type="InParanoid" id="G0N1N4"/>
<protein>
    <submittedName>
        <fullName evidence="1">Uncharacterized protein</fullName>
    </submittedName>
</protein>
<gene>
    <name evidence="1" type="ORF">CAEBREN_01883</name>
</gene>
<dbReference type="HOGENOM" id="CLU_3225078_0_0_1"/>
<evidence type="ECO:0000313" key="1">
    <source>
        <dbReference type="EMBL" id="EGT50112.1"/>
    </source>
</evidence>
<name>G0N1N4_CAEBE</name>
<sequence>MPRFRNVRVSKCPVSKCPGALSTGFAETLLPHQNCFIGSRSQLP</sequence>
<dbReference type="EMBL" id="GL379827">
    <property type="protein sequence ID" value="EGT50112.1"/>
    <property type="molecule type" value="Genomic_DNA"/>
</dbReference>
<dbReference type="AlphaFoldDB" id="G0N1N4"/>
<dbReference type="Proteomes" id="UP000008068">
    <property type="component" value="Unassembled WGS sequence"/>
</dbReference>
<organism evidence="2">
    <name type="scientific">Caenorhabditis brenneri</name>
    <name type="common">Nematode worm</name>
    <dbReference type="NCBI Taxonomy" id="135651"/>
    <lineage>
        <taxon>Eukaryota</taxon>
        <taxon>Metazoa</taxon>
        <taxon>Ecdysozoa</taxon>
        <taxon>Nematoda</taxon>
        <taxon>Chromadorea</taxon>
        <taxon>Rhabditida</taxon>
        <taxon>Rhabditina</taxon>
        <taxon>Rhabditomorpha</taxon>
        <taxon>Rhabditoidea</taxon>
        <taxon>Rhabditidae</taxon>
        <taxon>Peloderinae</taxon>
        <taxon>Caenorhabditis</taxon>
    </lineage>
</organism>
<evidence type="ECO:0000313" key="2">
    <source>
        <dbReference type="Proteomes" id="UP000008068"/>
    </source>
</evidence>
<accession>G0N1N4</accession>
<reference evidence="2" key="1">
    <citation type="submission" date="2011-07" db="EMBL/GenBank/DDBJ databases">
        <authorList>
            <consortium name="Caenorhabditis brenneri Sequencing and Analysis Consortium"/>
            <person name="Wilson R.K."/>
        </authorList>
    </citation>
    <scope>NUCLEOTIDE SEQUENCE [LARGE SCALE GENOMIC DNA]</scope>
    <source>
        <strain evidence="2">PB2801</strain>
    </source>
</reference>
<proteinExistence type="predicted"/>